<feature type="region of interest" description="Disordered" evidence="1">
    <location>
        <begin position="252"/>
        <end position="379"/>
    </location>
</feature>
<keyword evidence="2" id="KW-1133">Transmembrane helix</keyword>
<dbReference type="AlphaFoldDB" id="A0A0H2KRH3"/>
<evidence type="ECO:0000313" key="4">
    <source>
        <dbReference type="Proteomes" id="UP000035265"/>
    </source>
</evidence>
<feature type="region of interest" description="Disordered" evidence="1">
    <location>
        <begin position="17"/>
        <end position="50"/>
    </location>
</feature>
<keyword evidence="4" id="KW-1185">Reference proteome</keyword>
<comment type="caution">
    <text evidence="3">The sequence shown here is derived from an EMBL/GenBank/DDBJ whole genome shotgun (WGS) entry which is preliminary data.</text>
</comment>
<gene>
    <name evidence="3" type="ORF">FB00_05655</name>
</gene>
<feature type="compositionally biased region" description="Acidic residues" evidence="1">
    <location>
        <begin position="210"/>
        <end position="226"/>
    </location>
</feature>
<sequence length="379" mass="41345">MVLVALGQPLARAPDDVPAVGRAHGGPCGGAPMTWSPPPTPPTGTRKPRPTGVAALRAARLRRRTWWLLGTLPVVLALLVLGVKLALLAPIAATGKDRYDGGEATTAADYYGIQRTFNIVEPWKAHYNHGTALARSEDSWALYDAITSLDRAYDLAEDESPEERCMIQTNLSLAYEIQGDGDMAYADGKAAELALVEEAIAARDAGLPYDEEVLDPYGDGSEEPDPEELRQDVQDWYEYAEQEYATAEQIRGWPDCGESEQTPEQEEQDEAAQRRLQDKQQQAQDSQPENQGGGDTQEGDGSEGDEQSEASGGEGSEGEDQQSQAELEEQQRQEELEQQGSEARDEQERLEQEYRDLYGDQPGTGTDPGDGSGSGTKNW</sequence>
<dbReference type="STRING" id="264251.FB00_05655"/>
<keyword evidence="2" id="KW-0472">Membrane</keyword>
<evidence type="ECO:0000313" key="3">
    <source>
        <dbReference type="EMBL" id="KLN35773.1"/>
    </source>
</evidence>
<evidence type="ECO:0000256" key="2">
    <source>
        <dbReference type="SAM" id="Phobius"/>
    </source>
</evidence>
<dbReference type="PATRIC" id="fig|264251.5.peg.1160"/>
<feature type="compositionally biased region" description="Basic and acidic residues" evidence="1">
    <location>
        <begin position="342"/>
        <end position="358"/>
    </location>
</feature>
<dbReference type="Proteomes" id="UP000035265">
    <property type="component" value="Unassembled WGS sequence"/>
</dbReference>
<feature type="region of interest" description="Disordered" evidence="1">
    <location>
        <begin position="210"/>
        <end position="229"/>
    </location>
</feature>
<proteinExistence type="predicted"/>
<reference evidence="3 4" key="1">
    <citation type="submission" date="2014-05" db="EMBL/GenBank/DDBJ databases">
        <title>Cellulosimicrobium funkei U11 genome.</title>
        <authorList>
            <person name="Hu C."/>
            <person name="Gong Y."/>
            <person name="Wan W."/>
            <person name="Jiang M."/>
        </authorList>
    </citation>
    <scope>NUCLEOTIDE SEQUENCE [LARGE SCALE GENOMIC DNA]</scope>
    <source>
        <strain evidence="3 4">U11</strain>
    </source>
</reference>
<organism evidence="3 4">
    <name type="scientific">Cellulosimicrobium funkei</name>
    <dbReference type="NCBI Taxonomy" id="264251"/>
    <lineage>
        <taxon>Bacteria</taxon>
        <taxon>Bacillati</taxon>
        <taxon>Actinomycetota</taxon>
        <taxon>Actinomycetes</taxon>
        <taxon>Micrococcales</taxon>
        <taxon>Promicromonosporaceae</taxon>
        <taxon>Cellulosimicrobium</taxon>
    </lineage>
</organism>
<dbReference type="EMBL" id="JNBQ01000003">
    <property type="protein sequence ID" value="KLN35773.1"/>
    <property type="molecule type" value="Genomic_DNA"/>
</dbReference>
<protein>
    <recommendedName>
        <fullName evidence="5">Tetratricopeptide repeat protein</fullName>
    </recommendedName>
</protein>
<feature type="compositionally biased region" description="Gly residues" evidence="1">
    <location>
        <begin position="366"/>
        <end position="379"/>
    </location>
</feature>
<keyword evidence="2" id="KW-0812">Transmembrane</keyword>
<feature type="compositionally biased region" description="Acidic residues" evidence="1">
    <location>
        <begin position="257"/>
        <end position="270"/>
    </location>
</feature>
<name>A0A0H2KRH3_9MICO</name>
<feature type="transmembrane region" description="Helical" evidence="2">
    <location>
        <begin position="66"/>
        <end position="89"/>
    </location>
</feature>
<evidence type="ECO:0008006" key="5">
    <source>
        <dbReference type="Google" id="ProtNLM"/>
    </source>
</evidence>
<accession>A0A0H2KRH3</accession>
<evidence type="ECO:0000256" key="1">
    <source>
        <dbReference type="SAM" id="MobiDB-lite"/>
    </source>
</evidence>
<feature type="compositionally biased region" description="Acidic residues" evidence="1">
    <location>
        <begin position="297"/>
        <end position="308"/>
    </location>
</feature>